<feature type="region of interest" description="Disordered" evidence="1">
    <location>
        <begin position="84"/>
        <end position="109"/>
    </location>
</feature>
<organism evidence="2 3">
    <name type="scientific">Streptomyces naganishii JCM 4654</name>
    <dbReference type="NCBI Taxonomy" id="1306179"/>
    <lineage>
        <taxon>Bacteria</taxon>
        <taxon>Bacillati</taxon>
        <taxon>Actinomycetota</taxon>
        <taxon>Actinomycetes</taxon>
        <taxon>Kitasatosporales</taxon>
        <taxon>Streptomycetaceae</taxon>
        <taxon>Streptomyces</taxon>
    </lineage>
</organism>
<protein>
    <submittedName>
        <fullName evidence="2">Uncharacterized protein</fullName>
    </submittedName>
</protein>
<feature type="region of interest" description="Disordered" evidence="1">
    <location>
        <begin position="49"/>
        <end position="68"/>
    </location>
</feature>
<dbReference type="Proteomes" id="UP000608955">
    <property type="component" value="Unassembled WGS sequence"/>
</dbReference>
<gene>
    <name evidence="2" type="ORF">GCM10010508_67030</name>
</gene>
<reference evidence="2" key="2">
    <citation type="submission" date="2020-09" db="EMBL/GenBank/DDBJ databases">
        <authorList>
            <person name="Sun Q."/>
            <person name="Ohkuma M."/>
        </authorList>
    </citation>
    <scope>NUCLEOTIDE SEQUENCE</scope>
    <source>
        <strain evidence="2">JCM 4654</strain>
    </source>
</reference>
<feature type="compositionally biased region" description="Low complexity" evidence="1">
    <location>
        <begin position="96"/>
        <end position="109"/>
    </location>
</feature>
<comment type="caution">
    <text evidence="2">The sequence shown here is derived from an EMBL/GenBank/DDBJ whole genome shotgun (WGS) entry which is preliminary data.</text>
</comment>
<evidence type="ECO:0000313" key="2">
    <source>
        <dbReference type="EMBL" id="GHD96809.1"/>
    </source>
</evidence>
<accession>A0A919CYN1</accession>
<evidence type="ECO:0000256" key="1">
    <source>
        <dbReference type="SAM" id="MobiDB-lite"/>
    </source>
</evidence>
<dbReference type="EMBL" id="BMVF01000030">
    <property type="protein sequence ID" value="GHD96809.1"/>
    <property type="molecule type" value="Genomic_DNA"/>
</dbReference>
<sequence>MATVDAIITMPMIFMNGWPLVKKNTTEPPMPSVGSNCISTLSWCPRGNSGGGCRTTSPVGTSDGSARGGRLTTMWLTAHQFPSRARKFPSATPCQADAAAPGRGTRAAA</sequence>
<keyword evidence="3" id="KW-1185">Reference proteome</keyword>
<dbReference type="AlphaFoldDB" id="A0A919CYN1"/>
<name>A0A919CYN1_9ACTN</name>
<proteinExistence type="predicted"/>
<feature type="compositionally biased region" description="Polar residues" evidence="1">
    <location>
        <begin position="54"/>
        <end position="64"/>
    </location>
</feature>
<evidence type="ECO:0000313" key="3">
    <source>
        <dbReference type="Proteomes" id="UP000608955"/>
    </source>
</evidence>
<reference evidence="2" key="1">
    <citation type="journal article" date="2014" name="Int. J. Syst. Evol. Microbiol.">
        <title>Complete genome sequence of Corynebacterium casei LMG S-19264T (=DSM 44701T), isolated from a smear-ripened cheese.</title>
        <authorList>
            <consortium name="US DOE Joint Genome Institute (JGI-PGF)"/>
            <person name="Walter F."/>
            <person name="Albersmeier A."/>
            <person name="Kalinowski J."/>
            <person name="Ruckert C."/>
        </authorList>
    </citation>
    <scope>NUCLEOTIDE SEQUENCE</scope>
    <source>
        <strain evidence="2">JCM 4654</strain>
    </source>
</reference>